<comment type="caution">
    <text evidence="1">The sequence shown here is derived from an EMBL/GenBank/DDBJ whole genome shotgun (WGS) entry which is preliminary data.</text>
</comment>
<gene>
    <name evidence="1" type="ORF">E2C01_044825</name>
</gene>
<sequence>MSPPPPPCLTRSLTVATTRVDQLRREHPSIPLHVAVRRWKTKQPPIPFVSQARDISAICHSSPSNILPTSTQQKHITNLSLKNSNAPGSLMAHRRAASLTGQVNQSPSVDHSGSLQVHFICSIALCNATPTTPAWRPQI</sequence>
<reference evidence="1 2" key="1">
    <citation type="submission" date="2019-05" db="EMBL/GenBank/DDBJ databases">
        <title>Another draft genome of Portunus trituberculatus and its Hox gene families provides insights of decapod evolution.</title>
        <authorList>
            <person name="Jeong J.-H."/>
            <person name="Song I."/>
            <person name="Kim S."/>
            <person name="Choi T."/>
            <person name="Kim D."/>
            <person name="Ryu S."/>
            <person name="Kim W."/>
        </authorList>
    </citation>
    <scope>NUCLEOTIDE SEQUENCE [LARGE SCALE GENOMIC DNA]</scope>
    <source>
        <tissue evidence="1">Muscle</tissue>
    </source>
</reference>
<dbReference type="Proteomes" id="UP000324222">
    <property type="component" value="Unassembled WGS sequence"/>
</dbReference>
<name>A0A5B7FT45_PORTR</name>
<evidence type="ECO:0000313" key="2">
    <source>
        <dbReference type="Proteomes" id="UP000324222"/>
    </source>
</evidence>
<organism evidence="1 2">
    <name type="scientific">Portunus trituberculatus</name>
    <name type="common">Swimming crab</name>
    <name type="synonym">Neptunus trituberculatus</name>
    <dbReference type="NCBI Taxonomy" id="210409"/>
    <lineage>
        <taxon>Eukaryota</taxon>
        <taxon>Metazoa</taxon>
        <taxon>Ecdysozoa</taxon>
        <taxon>Arthropoda</taxon>
        <taxon>Crustacea</taxon>
        <taxon>Multicrustacea</taxon>
        <taxon>Malacostraca</taxon>
        <taxon>Eumalacostraca</taxon>
        <taxon>Eucarida</taxon>
        <taxon>Decapoda</taxon>
        <taxon>Pleocyemata</taxon>
        <taxon>Brachyura</taxon>
        <taxon>Eubrachyura</taxon>
        <taxon>Portunoidea</taxon>
        <taxon>Portunidae</taxon>
        <taxon>Portuninae</taxon>
        <taxon>Portunus</taxon>
    </lineage>
</organism>
<proteinExistence type="predicted"/>
<accession>A0A5B7FT45</accession>
<dbReference type="EMBL" id="VSRR010009864">
    <property type="protein sequence ID" value="MPC50990.1"/>
    <property type="molecule type" value="Genomic_DNA"/>
</dbReference>
<keyword evidence="2" id="KW-1185">Reference proteome</keyword>
<protein>
    <submittedName>
        <fullName evidence="1">Uncharacterized protein</fullName>
    </submittedName>
</protein>
<dbReference type="AlphaFoldDB" id="A0A5B7FT45"/>
<evidence type="ECO:0000313" key="1">
    <source>
        <dbReference type="EMBL" id="MPC50990.1"/>
    </source>
</evidence>